<reference evidence="6" key="1">
    <citation type="submission" date="2013-12" db="EMBL/GenBank/DDBJ databases">
        <authorList>
            <person name="Genoscope - CEA"/>
        </authorList>
    </citation>
    <scope>NUCLEOTIDE SEQUENCE</scope>
    <source>
        <strain evidence="6">CBS 1993</strain>
    </source>
</reference>
<dbReference type="GO" id="GO:0003729">
    <property type="term" value="F:mRNA binding"/>
    <property type="evidence" value="ECO:0007669"/>
    <property type="project" value="UniProtKB-ARBA"/>
</dbReference>
<feature type="region of interest" description="Disordered" evidence="4">
    <location>
        <begin position="447"/>
        <end position="503"/>
    </location>
</feature>
<feature type="compositionally biased region" description="Polar residues" evidence="4">
    <location>
        <begin position="591"/>
        <end position="617"/>
    </location>
</feature>
<name>W6MUS9_9ASCO</name>
<feature type="region of interest" description="Disordered" evidence="4">
    <location>
        <begin position="77"/>
        <end position="109"/>
    </location>
</feature>
<dbReference type="EMBL" id="HG793126">
    <property type="protein sequence ID" value="CDK25890.1"/>
    <property type="molecule type" value="Genomic_DNA"/>
</dbReference>
<feature type="domain" description="RRM" evidence="5">
    <location>
        <begin position="505"/>
        <end position="564"/>
    </location>
</feature>
<dbReference type="GO" id="GO:0051252">
    <property type="term" value="P:regulation of RNA metabolic process"/>
    <property type="evidence" value="ECO:0007669"/>
    <property type="project" value="UniProtKB-ARBA"/>
</dbReference>
<evidence type="ECO:0000256" key="1">
    <source>
        <dbReference type="ARBA" id="ARBA00022737"/>
    </source>
</evidence>
<dbReference type="RefSeq" id="XP_022457901.1">
    <property type="nucleotide sequence ID" value="XM_022604084.1"/>
</dbReference>
<feature type="region of interest" description="Disordered" evidence="4">
    <location>
        <begin position="570"/>
        <end position="631"/>
    </location>
</feature>
<evidence type="ECO:0000256" key="4">
    <source>
        <dbReference type="SAM" id="MobiDB-lite"/>
    </source>
</evidence>
<dbReference type="PANTHER" id="PTHR14089">
    <property type="entry name" value="PRE-MRNA-SPLICING FACTOR RBM22"/>
    <property type="match status" value="1"/>
</dbReference>
<feature type="compositionally biased region" description="Low complexity" evidence="4">
    <location>
        <begin position="89"/>
        <end position="100"/>
    </location>
</feature>
<dbReference type="STRING" id="1382522.W6MUS9"/>
<reference evidence="6" key="2">
    <citation type="submission" date="2014-02" db="EMBL/GenBank/DDBJ databases">
        <title>Complete DNA sequence of /Kuraishia capsulata/ illustrates novel genomic features among budding yeasts (/Saccharomycotina/).</title>
        <authorList>
            <person name="Morales L."/>
            <person name="Noel B."/>
            <person name="Porcel B."/>
            <person name="Marcet-Houben M."/>
            <person name="Hullo M-F."/>
            <person name="Sacerdot C."/>
            <person name="Tekaia F."/>
            <person name="Leh-Louis V."/>
            <person name="Despons L."/>
            <person name="Khanna V."/>
            <person name="Aury J-M."/>
            <person name="Barbe V."/>
            <person name="Couloux A."/>
            <person name="Labadie K."/>
            <person name="Pelletier E."/>
            <person name="Souciet J-L."/>
            <person name="Boekhout T."/>
            <person name="Gabaldon T."/>
            <person name="Wincker P."/>
            <person name="Dujon B."/>
        </authorList>
    </citation>
    <scope>NUCLEOTIDE SEQUENCE</scope>
    <source>
        <strain evidence="6">CBS 1993</strain>
    </source>
</reference>
<dbReference type="FunFam" id="3.30.70.330:FF:000047">
    <property type="entry name" value="Differentiation 1 negative regulator"/>
    <property type="match status" value="1"/>
</dbReference>
<sequence length="631" mass="70980">MSFPPYQYQDYRNHAQQINSHTNMIPMMQPQYLSSPQNRYQYFQHPQQPPQQQYHHVMPQYHHPHPHQLQQHAHAQYGGYPMDDDSIGQQQQQPVQQQQQSIGSGPSRTVYLGNIPEDLSPRQLLDHVRSGTVENVRIFSEKNCAFVSFLDDHSAMLFHSDAILKRLTIGDNDIRIGWGKPSPVAPVVMEAVSRYNATRNVYLGNLPAEFFDSEEAKEELLKDLEEFGTVESCKFLREKRIAFLHFTSILSAIRTVQNLPLKDNFRDRKVSYGKDRCAFITKTQQHNAAQYLGLNPNFDNRQILSHVDREFISNALVQQSNAAAAIATSAGGANNLGNRTVYLGNLHPETTLEEICNVVRGGILQNIRLIRERHVCFITFIDPIAAAQFFAMSSLNGLIIHGRKIKIGWGKHSGGLSNALSLAVGNGASRNIYIGGLDDDDVVIEEDEGADDENNETTDETTDDTKSTTKTKESSAGSPEATDPSTPTTDDTDPEHTTSSKITFSNKKLHEDFKQFGEIEQINFYREKHCAFVNFTNISNAIKAMDGIKEHKDYLKLKINFGKDRCGNLPRQFNKNHENPAMKDDDYYGGSQHSFGLSANTDEDSGSQGMGYSQNGFRNAIGNIDEDENET</sequence>
<dbReference type="SMART" id="SM00360">
    <property type="entry name" value="RRM"/>
    <property type="match status" value="4"/>
</dbReference>
<protein>
    <recommendedName>
        <fullName evidence="5">RRM domain-containing protein</fullName>
    </recommendedName>
</protein>
<dbReference type="Gene3D" id="3.30.70.330">
    <property type="match status" value="4"/>
</dbReference>
<dbReference type="OrthoDB" id="6407164at2759"/>
<dbReference type="GO" id="GO:0010468">
    <property type="term" value="P:regulation of gene expression"/>
    <property type="evidence" value="ECO:0007669"/>
    <property type="project" value="UniProtKB-ARBA"/>
</dbReference>
<dbReference type="Proteomes" id="UP000019384">
    <property type="component" value="Unassembled WGS sequence"/>
</dbReference>
<dbReference type="PANTHER" id="PTHR14089:SF8">
    <property type="entry name" value="RNA-BINDING PROTEIN MRN1"/>
    <property type="match status" value="1"/>
</dbReference>
<dbReference type="GO" id="GO:0010494">
    <property type="term" value="C:cytoplasmic stress granule"/>
    <property type="evidence" value="ECO:0007669"/>
    <property type="project" value="TreeGrafter"/>
</dbReference>
<evidence type="ECO:0000256" key="3">
    <source>
        <dbReference type="PROSITE-ProRule" id="PRU00176"/>
    </source>
</evidence>
<evidence type="ECO:0000313" key="6">
    <source>
        <dbReference type="EMBL" id="CDK25890.1"/>
    </source>
</evidence>
<keyword evidence="2 3" id="KW-0694">RNA-binding</keyword>
<dbReference type="PROSITE" id="PS50102">
    <property type="entry name" value="RRM"/>
    <property type="match status" value="4"/>
</dbReference>
<feature type="compositionally biased region" description="Low complexity" evidence="4">
    <location>
        <begin position="474"/>
        <end position="489"/>
    </location>
</feature>
<dbReference type="GO" id="GO:0000398">
    <property type="term" value="P:mRNA splicing, via spliceosome"/>
    <property type="evidence" value="ECO:0007669"/>
    <property type="project" value="TreeGrafter"/>
</dbReference>
<dbReference type="InterPro" id="IPR000504">
    <property type="entry name" value="RRM_dom"/>
</dbReference>
<feature type="domain" description="RRM" evidence="5">
    <location>
        <begin position="199"/>
        <end position="275"/>
    </location>
</feature>
<evidence type="ECO:0000259" key="5">
    <source>
        <dbReference type="PROSITE" id="PS50102"/>
    </source>
</evidence>
<evidence type="ECO:0000313" key="7">
    <source>
        <dbReference type="Proteomes" id="UP000019384"/>
    </source>
</evidence>
<feature type="compositionally biased region" description="Basic and acidic residues" evidence="4">
    <location>
        <begin position="575"/>
        <end position="586"/>
    </location>
</feature>
<dbReference type="InterPro" id="IPR012677">
    <property type="entry name" value="Nucleotide-bd_a/b_plait_sf"/>
</dbReference>
<feature type="compositionally biased region" description="Basic and acidic residues" evidence="4">
    <location>
        <begin position="463"/>
        <end position="473"/>
    </location>
</feature>
<dbReference type="GeneID" id="34519289"/>
<accession>W6MUS9</accession>
<dbReference type="HOGENOM" id="CLU_017390_1_0_1"/>
<feature type="domain" description="RRM" evidence="5">
    <location>
        <begin position="108"/>
        <end position="181"/>
    </location>
</feature>
<keyword evidence="7" id="KW-1185">Reference proteome</keyword>
<dbReference type="FunFam" id="3.30.70.330:FF:000120">
    <property type="entry name" value="Negative regulator of differentiation 1"/>
    <property type="match status" value="1"/>
</dbReference>
<feature type="compositionally biased region" description="Acidic residues" evidence="4">
    <location>
        <begin position="447"/>
        <end position="462"/>
    </location>
</feature>
<dbReference type="InterPro" id="IPR039171">
    <property type="entry name" value="Cwc2/Slt11"/>
</dbReference>
<dbReference type="InterPro" id="IPR035979">
    <property type="entry name" value="RBD_domain_sf"/>
</dbReference>
<evidence type="ECO:0000256" key="2">
    <source>
        <dbReference type="ARBA" id="ARBA00022884"/>
    </source>
</evidence>
<dbReference type="Pfam" id="PF00076">
    <property type="entry name" value="RRM_1"/>
    <property type="match status" value="2"/>
</dbReference>
<organism evidence="6 7">
    <name type="scientific">Kuraishia capsulata CBS 1993</name>
    <dbReference type="NCBI Taxonomy" id="1382522"/>
    <lineage>
        <taxon>Eukaryota</taxon>
        <taxon>Fungi</taxon>
        <taxon>Dikarya</taxon>
        <taxon>Ascomycota</taxon>
        <taxon>Saccharomycotina</taxon>
        <taxon>Pichiomycetes</taxon>
        <taxon>Pichiales</taxon>
        <taxon>Pichiaceae</taxon>
        <taxon>Kuraishia</taxon>
    </lineage>
</organism>
<keyword evidence="1" id="KW-0677">Repeat</keyword>
<feature type="domain" description="RRM" evidence="5">
    <location>
        <begin position="339"/>
        <end position="412"/>
    </location>
</feature>
<dbReference type="SUPFAM" id="SSF54928">
    <property type="entry name" value="RNA-binding domain, RBD"/>
    <property type="match status" value="3"/>
</dbReference>
<proteinExistence type="predicted"/>
<gene>
    <name evidence="6" type="ORF">KUCA_T00001861001</name>
</gene>
<dbReference type="AlphaFoldDB" id="W6MUS9"/>